<protein>
    <submittedName>
        <fullName evidence="1">Uncharacterized protein</fullName>
    </submittedName>
</protein>
<reference evidence="2" key="1">
    <citation type="journal article" date="2023" name="G3 (Bethesda)">
        <title>Genome assembly and association tests identify interacting loci associated with vigor, precocity, and sex in interspecific pistachio rootstocks.</title>
        <authorList>
            <person name="Palmer W."/>
            <person name="Jacygrad E."/>
            <person name="Sagayaradj S."/>
            <person name="Cavanaugh K."/>
            <person name="Han R."/>
            <person name="Bertier L."/>
            <person name="Beede B."/>
            <person name="Kafkas S."/>
            <person name="Golino D."/>
            <person name="Preece J."/>
            <person name="Michelmore R."/>
        </authorList>
    </citation>
    <scope>NUCLEOTIDE SEQUENCE [LARGE SCALE GENOMIC DNA]</scope>
</reference>
<dbReference type="Proteomes" id="UP001163603">
    <property type="component" value="Chromosome 12"/>
</dbReference>
<organism evidence="1 2">
    <name type="scientific">Pistacia integerrima</name>
    <dbReference type="NCBI Taxonomy" id="434235"/>
    <lineage>
        <taxon>Eukaryota</taxon>
        <taxon>Viridiplantae</taxon>
        <taxon>Streptophyta</taxon>
        <taxon>Embryophyta</taxon>
        <taxon>Tracheophyta</taxon>
        <taxon>Spermatophyta</taxon>
        <taxon>Magnoliopsida</taxon>
        <taxon>eudicotyledons</taxon>
        <taxon>Gunneridae</taxon>
        <taxon>Pentapetalae</taxon>
        <taxon>rosids</taxon>
        <taxon>malvids</taxon>
        <taxon>Sapindales</taxon>
        <taxon>Anacardiaceae</taxon>
        <taxon>Pistacia</taxon>
    </lineage>
</organism>
<gene>
    <name evidence="1" type="ORF">Pint_12313</name>
</gene>
<keyword evidence="2" id="KW-1185">Reference proteome</keyword>
<dbReference type="EMBL" id="CM047747">
    <property type="protein sequence ID" value="KAJ0017464.1"/>
    <property type="molecule type" value="Genomic_DNA"/>
</dbReference>
<evidence type="ECO:0000313" key="2">
    <source>
        <dbReference type="Proteomes" id="UP001163603"/>
    </source>
</evidence>
<accession>A0ACC0XGG2</accession>
<sequence>MVDQDTDKERSNILHLAAKLPPVDRPDIESPALHIQMQDDKCWFEVVKRISHPVYAEAKNKDGKAPRALFTE</sequence>
<name>A0ACC0XGG2_9ROSI</name>
<proteinExistence type="predicted"/>
<comment type="caution">
    <text evidence="1">The sequence shown here is derived from an EMBL/GenBank/DDBJ whole genome shotgun (WGS) entry which is preliminary data.</text>
</comment>
<evidence type="ECO:0000313" key="1">
    <source>
        <dbReference type="EMBL" id="KAJ0017464.1"/>
    </source>
</evidence>